<feature type="domain" description="PNPLA" evidence="5">
    <location>
        <begin position="1043"/>
        <end position="1230"/>
    </location>
</feature>
<evidence type="ECO:0000313" key="7">
    <source>
        <dbReference type="Proteomes" id="UP000663832"/>
    </source>
</evidence>
<dbReference type="InterPro" id="IPR002641">
    <property type="entry name" value="PNPLA_dom"/>
</dbReference>
<feature type="short sequence motif" description="GXGXXG" evidence="3">
    <location>
        <begin position="1047"/>
        <end position="1052"/>
    </location>
</feature>
<dbReference type="Gene3D" id="3.40.1090.10">
    <property type="entry name" value="Cytosolic phospholipase A2 catalytic domain"/>
    <property type="match status" value="1"/>
</dbReference>
<dbReference type="SUPFAM" id="SSF48452">
    <property type="entry name" value="TPR-like"/>
    <property type="match status" value="1"/>
</dbReference>
<dbReference type="GO" id="GO:0004620">
    <property type="term" value="F:phospholipase activity"/>
    <property type="evidence" value="ECO:0007669"/>
    <property type="project" value="TreeGrafter"/>
</dbReference>
<reference evidence="6" key="1">
    <citation type="submission" date="2021-02" db="EMBL/GenBank/DDBJ databases">
        <authorList>
            <person name="Nowell W R."/>
        </authorList>
    </citation>
    <scope>NUCLEOTIDE SEQUENCE</scope>
</reference>
<feature type="active site" description="Proton acceptor" evidence="3">
    <location>
        <position position="1217"/>
    </location>
</feature>
<keyword evidence="4" id="KW-1133">Transmembrane helix</keyword>
<evidence type="ECO:0000256" key="2">
    <source>
        <dbReference type="ARBA" id="ARBA00023098"/>
    </source>
</evidence>
<dbReference type="PANTHER" id="PTHR32176">
    <property type="entry name" value="XYLOSE ISOMERASE"/>
    <property type="match status" value="1"/>
</dbReference>
<comment type="similarity">
    <text evidence="1">Belongs to the patatin family.</text>
</comment>
<comment type="caution">
    <text evidence="6">The sequence shown here is derived from an EMBL/GenBank/DDBJ whole genome shotgun (WGS) entry which is preliminary data.</text>
</comment>
<dbReference type="GO" id="GO:0016042">
    <property type="term" value="P:lipid catabolic process"/>
    <property type="evidence" value="ECO:0007669"/>
    <property type="project" value="UniProtKB-UniRule"/>
</dbReference>
<feature type="transmembrane region" description="Helical" evidence="4">
    <location>
        <begin position="349"/>
        <end position="373"/>
    </location>
</feature>
<keyword evidence="2 3" id="KW-0443">Lipid metabolism</keyword>
<evidence type="ECO:0000259" key="5">
    <source>
        <dbReference type="PROSITE" id="PS51635"/>
    </source>
</evidence>
<dbReference type="PANTHER" id="PTHR32176:SF92">
    <property type="entry name" value="XYLOSE ISOMERASE"/>
    <property type="match status" value="1"/>
</dbReference>
<evidence type="ECO:0000256" key="4">
    <source>
        <dbReference type="SAM" id="Phobius"/>
    </source>
</evidence>
<dbReference type="Gene3D" id="1.25.40.10">
    <property type="entry name" value="Tetratricopeptide repeat domain"/>
    <property type="match status" value="1"/>
</dbReference>
<dbReference type="SUPFAM" id="SSF52151">
    <property type="entry name" value="FabD/lysophospholipase-like"/>
    <property type="match status" value="1"/>
</dbReference>
<feature type="short sequence motif" description="DGA/G" evidence="3">
    <location>
        <begin position="1217"/>
        <end position="1219"/>
    </location>
</feature>
<keyword evidence="4" id="KW-0472">Membrane</keyword>
<protein>
    <recommendedName>
        <fullName evidence="5">PNPLA domain-containing protein</fullName>
    </recommendedName>
</protein>
<proteinExistence type="inferred from homology"/>
<gene>
    <name evidence="6" type="ORF">QVE165_LOCUS14006</name>
</gene>
<dbReference type="OrthoDB" id="10049552at2759"/>
<accession>A0A814FJM8</accession>
<evidence type="ECO:0000256" key="1">
    <source>
        <dbReference type="ARBA" id="ARBA00010240"/>
    </source>
</evidence>
<dbReference type="PROSITE" id="PS51635">
    <property type="entry name" value="PNPLA"/>
    <property type="match status" value="1"/>
</dbReference>
<dbReference type="Proteomes" id="UP000663832">
    <property type="component" value="Unassembled WGS sequence"/>
</dbReference>
<name>A0A814FJM8_9BILA</name>
<keyword evidence="3" id="KW-0442">Lipid degradation</keyword>
<dbReference type="EMBL" id="CAJNOM010000073">
    <property type="protein sequence ID" value="CAF0983742.1"/>
    <property type="molecule type" value="Genomic_DNA"/>
</dbReference>
<dbReference type="InterPro" id="IPR011990">
    <property type="entry name" value="TPR-like_helical_dom_sf"/>
</dbReference>
<feature type="short sequence motif" description="GXSXG" evidence="3">
    <location>
        <begin position="1079"/>
        <end position="1083"/>
    </location>
</feature>
<sequence length="1357" mass="153888">MIHKILDTFKNQEQLNLEPAKGQNDNSLLLKLTELSNYLSDLQYHCKVKLVSFVLSHRCQVRSILFTNIPLTEEKIQSHTKNLFVLFHPDKCRVEEKPKFTEIFQLIAEDANKQLKQLMKDAHQTNLAEYYERKGKESWDIAVDYKSAKKQEWDKLKRLTRERLMNLSNKELEDNQYYHAECAYEQYRAVSRELEAVESNSLPIVKKVELRKYMALCLYLAGPKQRLEAQIYIIAGIHLAVRSGNILHCKDSLEALEKLLRKIHRANARLFVVPTSTSEKKHDIVLSKALVAFKDGLVSLNQLENAISSELRMTILNKCSLRGEERKVAIPEESTLQVRKKGIEFISKAVVGAGAGAVVAGGCIVDSVFGVSASATIGTFLGGPIGTVIGIGIGLTSLVGGALLGYVFCKRSLPYLKEPKIRETLNNIMENVLNHYKNGEYSDALYCLSVPYNNNKTLLSISDVEKGNIYKVLLKIQPGLIVETLSYHDFPPEGIAYFLVLLGEILLFAPQLKPNKVLSANMILELPDYSDFNHLAIKVFEEVWVNESLMKRAKRIDEQIKSKILSSKNIYVASAATATLAYHYSVSRDYIKERLVTPVTVRVEELTSIAQINYAIAQMIVGGTGNLEKCANTIKGIKEQLLKEKDGKKMFFMKKTRLQALSDLLAAFGHPDDVPISREESFYGSTTFSEIEGPIFIRTINTVVSDNHTISHCEPIVLFDNDGSDELMLLDNILGGILRLNKNKFFDDVYKAYSNHIEPLTTLIDEIMQQNNFSTINQWKESFLEKKHTFTFRYLVMLSVIYNLIFKLCISKACRNYGHSFSVTGDIVDFSTGVTPATVYALVDRTNVSSNDRPIKGVFVSDDIPFNYIYNRLESVRDQKLEANLLNRIGLYYQCQAEQIDKTHHLTALPKWNYAMRSYSRTLKFDKRNLIARLGFAKCLIKLSKYKQAETSLREEGQENSEFSNSAERWFLLGIVKRKLQKLDEALYSIHTALGLQDNFMEAQQELNIIRRLKEEPTTERIKLYKRMSTIHAEPAREEYNILSIDGGGIRGLIPAVWINELERRVGLKSCSMFHMMAGTSTGAVIAAGLSCPASNSVTLPRYTATEIVELYTIHSSEVFSRERFRIPSFISSPKYTDKGRKRLFNSYFENTRLSQALTGLVITAVRSGSTGTDLFRRSESLIDRSKDYKLADILMCSTAAPTYFQPYNLENTAFVDGGVQANNPAMIAYTEACNNGVNRDNIFIVSLGTGDYVPDPLHPNANRNLLFWLTNKDSVLKVIFDGPQNNIDYQLNIILGTEKYHRWQVWLEDPIALDDIRKETLDKLIELARAHFEEMDASDSNNRLGKLIERLRGPAN</sequence>
<feature type="active site" description="Nucleophile" evidence="3">
    <location>
        <position position="1081"/>
    </location>
</feature>
<evidence type="ECO:0000313" key="6">
    <source>
        <dbReference type="EMBL" id="CAF0983742.1"/>
    </source>
</evidence>
<keyword evidence="7" id="KW-1185">Reference proteome</keyword>
<dbReference type="Pfam" id="PF01734">
    <property type="entry name" value="Patatin"/>
    <property type="match status" value="1"/>
</dbReference>
<dbReference type="GO" id="GO:0047372">
    <property type="term" value="F:monoacylglycerol lipase activity"/>
    <property type="evidence" value="ECO:0007669"/>
    <property type="project" value="TreeGrafter"/>
</dbReference>
<keyword evidence="4" id="KW-0812">Transmembrane</keyword>
<feature type="transmembrane region" description="Helical" evidence="4">
    <location>
        <begin position="385"/>
        <end position="409"/>
    </location>
</feature>
<evidence type="ECO:0000256" key="3">
    <source>
        <dbReference type="PROSITE-ProRule" id="PRU01161"/>
    </source>
</evidence>
<keyword evidence="3" id="KW-0378">Hydrolase</keyword>
<dbReference type="InterPro" id="IPR016035">
    <property type="entry name" value="Acyl_Trfase/lysoPLipase"/>
</dbReference>
<dbReference type="CDD" id="cd07199">
    <property type="entry name" value="Pat17_PNPLA8_PNPLA9_like"/>
    <property type="match status" value="1"/>
</dbReference>
<organism evidence="6 7">
    <name type="scientific">Adineta steineri</name>
    <dbReference type="NCBI Taxonomy" id="433720"/>
    <lineage>
        <taxon>Eukaryota</taxon>
        <taxon>Metazoa</taxon>
        <taxon>Spiralia</taxon>
        <taxon>Gnathifera</taxon>
        <taxon>Rotifera</taxon>
        <taxon>Eurotatoria</taxon>
        <taxon>Bdelloidea</taxon>
        <taxon>Adinetida</taxon>
        <taxon>Adinetidae</taxon>
        <taxon>Adineta</taxon>
    </lineage>
</organism>